<evidence type="ECO:0000313" key="2">
    <source>
        <dbReference type="Proteomes" id="UP000232722"/>
    </source>
</evidence>
<dbReference type="VEuPathDB" id="FungiDB:RhiirFUN_004508"/>
<dbReference type="VEuPathDB" id="FungiDB:RhiirA1_471281"/>
<dbReference type="VEuPathDB" id="FungiDB:FUN_025273"/>
<protein>
    <submittedName>
        <fullName evidence="1">Uncharacterized protein</fullName>
    </submittedName>
</protein>
<gene>
    <name evidence="1" type="ORF">RhiirA5_384520</name>
</gene>
<name>A0A2N0NSV6_9GLOM</name>
<comment type="caution">
    <text evidence="1">The sequence shown here is derived from an EMBL/GenBank/DDBJ whole genome shotgun (WGS) entry which is preliminary data.</text>
</comment>
<sequence>MSVAKTSVQIAVVKGATGELTGLFSQFIMKYQNNTGLNINEIQKTFFYDVTKNNCQRQLLELLVIVDNNSIPEISNPKYHKPKGRSLKRYKSQIEMTSKQNITSSSKTCSYCLEKGHNIRSCIKNKASVR</sequence>
<dbReference type="EMBL" id="LLXJ01003071">
    <property type="protein sequence ID" value="PKB97625.1"/>
    <property type="molecule type" value="Genomic_DNA"/>
</dbReference>
<evidence type="ECO:0000313" key="1">
    <source>
        <dbReference type="EMBL" id="PKB97625.1"/>
    </source>
</evidence>
<reference evidence="1 2" key="2">
    <citation type="submission" date="2017-09" db="EMBL/GenBank/DDBJ databases">
        <title>Extensive intraspecific genome diversity in a model arbuscular mycorrhizal fungus.</title>
        <authorList>
            <person name="Chen E.C."/>
            <person name="Morin E."/>
            <person name="Beaudet D."/>
            <person name="Noel J."/>
            <person name="Ndikumana S."/>
            <person name="Charron P."/>
            <person name="St-Onge C."/>
            <person name="Giorgi J."/>
            <person name="Grigoriev I.V."/>
            <person name="Roux C."/>
            <person name="Martin F.M."/>
            <person name="Corradi N."/>
        </authorList>
    </citation>
    <scope>NUCLEOTIDE SEQUENCE [LARGE SCALE GENOMIC DNA]</scope>
    <source>
        <strain evidence="1 2">A5</strain>
    </source>
</reference>
<accession>A0A2N0NSV6</accession>
<proteinExistence type="predicted"/>
<dbReference type="AlphaFoldDB" id="A0A2N0NSV6"/>
<reference evidence="1 2" key="1">
    <citation type="submission" date="2016-04" db="EMBL/GenBank/DDBJ databases">
        <title>Genome analyses suggest a sexual origin of heterokaryosis in a supposedly ancient asexual fungus.</title>
        <authorList>
            <person name="Ropars J."/>
            <person name="Sedzielewska K."/>
            <person name="Noel J."/>
            <person name="Charron P."/>
            <person name="Farinelli L."/>
            <person name="Marton T."/>
            <person name="Kruger M."/>
            <person name="Pelin A."/>
            <person name="Brachmann A."/>
            <person name="Corradi N."/>
        </authorList>
    </citation>
    <scope>NUCLEOTIDE SEQUENCE [LARGE SCALE GENOMIC DNA]</scope>
    <source>
        <strain evidence="1 2">A5</strain>
    </source>
</reference>
<dbReference type="Proteomes" id="UP000232722">
    <property type="component" value="Unassembled WGS sequence"/>
</dbReference>
<organism evidence="1 2">
    <name type="scientific">Rhizophagus irregularis</name>
    <dbReference type="NCBI Taxonomy" id="588596"/>
    <lineage>
        <taxon>Eukaryota</taxon>
        <taxon>Fungi</taxon>
        <taxon>Fungi incertae sedis</taxon>
        <taxon>Mucoromycota</taxon>
        <taxon>Glomeromycotina</taxon>
        <taxon>Glomeromycetes</taxon>
        <taxon>Glomerales</taxon>
        <taxon>Glomeraceae</taxon>
        <taxon>Rhizophagus</taxon>
    </lineage>
</organism>